<dbReference type="OrthoDB" id="9776294at2"/>
<dbReference type="SUPFAM" id="SSF116726">
    <property type="entry name" value="TrkA C-terminal domain-like"/>
    <property type="match status" value="1"/>
</dbReference>
<dbReference type="Gene3D" id="3.30.70.1450">
    <property type="entry name" value="Regulator of K+ conductance, C-terminal domain"/>
    <property type="match status" value="1"/>
</dbReference>
<sequence>MAGYLVIGLGTFGRSVTQTLYENGKMVLAIDQREDRVQKVIDDEIASDAITLDVTDENSIRKVINDDFDTAFVCIGDNTQSSVFVTVILKEMGIKTIICKAKNELQGKILKKIGATSVVYPEETMAKETALGVIRPNITEHFKFSEKYRVFEIKAPKDFDGKNLIELNLRNKYEMNIIGIKDEKELNIMPLPNTIIRENNVLLVIANIEKMMLFGKKYVL</sequence>
<reference evidence="2 3" key="1">
    <citation type="submission" date="2019-07" db="EMBL/GenBank/DDBJ databases">
        <title>Complete Genome Sequence of Leptotrichia hofstadii Strain JCM16775.</title>
        <authorList>
            <person name="Watanabe S."/>
            <person name="Cui L."/>
        </authorList>
    </citation>
    <scope>NUCLEOTIDE SEQUENCE [LARGE SCALE GENOMIC DNA]</scope>
    <source>
        <strain evidence="2 3">JCM16775</strain>
    </source>
</reference>
<dbReference type="AlphaFoldDB" id="A0A510JE47"/>
<accession>A0A510JE47</accession>
<evidence type="ECO:0000313" key="2">
    <source>
        <dbReference type="EMBL" id="BBM37568.1"/>
    </source>
</evidence>
<dbReference type="PANTHER" id="PTHR43833:SF7">
    <property type="entry name" value="KTR SYSTEM POTASSIUM UPTAKE PROTEIN C"/>
    <property type="match status" value="1"/>
</dbReference>
<dbReference type="Proteomes" id="UP000321892">
    <property type="component" value="Chromosome"/>
</dbReference>
<dbReference type="InterPro" id="IPR050721">
    <property type="entry name" value="Trk_Ktr_HKT_K-transport"/>
</dbReference>
<evidence type="ECO:0000313" key="3">
    <source>
        <dbReference type="Proteomes" id="UP000321892"/>
    </source>
</evidence>
<keyword evidence="3" id="KW-1185">Reference proteome</keyword>
<organism evidence="2 3">
    <name type="scientific">Leptotrichia hofstadii</name>
    <dbReference type="NCBI Taxonomy" id="157688"/>
    <lineage>
        <taxon>Bacteria</taxon>
        <taxon>Fusobacteriati</taxon>
        <taxon>Fusobacteriota</taxon>
        <taxon>Fusobacteriia</taxon>
        <taxon>Fusobacteriales</taxon>
        <taxon>Leptotrichiaceae</taxon>
        <taxon>Leptotrichia</taxon>
    </lineage>
</organism>
<gene>
    <name evidence="2" type="ORF">JCM16775_0252</name>
</gene>
<dbReference type="SUPFAM" id="SSF51735">
    <property type="entry name" value="NAD(P)-binding Rossmann-fold domains"/>
    <property type="match status" value="1"/>
</dbReference>
<dbReference type="InterPro" id="IPR006037">
    <property type="entry name" value="RCK_C"/>
</dbReference>
<evidence type="ECO:0000259" key="1">
    <source>
        <dbReference type="PROSITE" id="PS51202"/>
    </source>
</evidence>
<dbReference type="PROSITE" id="PS51202">
    <property type="entry name" value="RCK_C"/>
    <property type="match status" value="1"/>
</dbReference>
<dbReference type="InterPro" id="IPR036721">
    <property type="entry name" value="RCK_C_sf"/>
</dbReference>
<dbReference type="GO" id="GO:0008324">
    <property type="term" value="F:monoatomic cation transmembrane transporter activity"/>
    <property type="evidence" value="ECO:0007669"/>
    <property type="project" value="InterPro"/>
</dbReference>
<dbReference type="Pfam" id="PF02080">
    <property type="entry name" value="TrkA_C"/>
    <property type="match status" value="1"/>
</dbReference>
<dbReference type="RefSeq" id="WP_006805673.1">
    <property type="nucleotide sequence ID" value="NZ_AP019823.1"/>
</dbReference>
<proteinExistence type="predicted"/>
<dbReference type="InterPro" id="IPR036291">
    <property type="entry name" value="NAD(P)-bd_dom_sf"/>
</dbReference>
<dbReference type="EMBL" id="AP019823">
    <property type="protein sequence ID" value="BBM37568.1"/>
    <property type="molecule type" value="Genomic_DNA"/>
</dbReference>
<dbReference type="InterPro" id="IPR003148">
    <property type="entry name" value="RCK_N"/>
</dbReference>
<feature type="domain" description="RCK C-terminal" evidence="1">
    <location>
        <begin position="137"/>
        <end position="220"/>
    </location>
</feature>
<dbReference type="PANTHER" id="PTHR43833">
    <property type="entry name" value="POTASSIUM CHANNEL PROTEIN 2-RELATED-RELATED"/>
    <property type="match status" value="1"/>
</dbReference>
<protein>
    <submittedName>
        <fullName evidence="2">Potassium uptake protein KtrA</fullName>
    </submittedName>
</protein>
<dbReference type="KEGG" id="lhf:JCM16775_0252"/>
<dbReference type="Gene3D" id="3.40.50.720">
    <property type="entry name" value="NAD(P)-binding Rossmann-like Domain"/>
    <property type="match status" value="1"/>
</dbReference>
<dbReference type="Pfam" id="PF02254">
    <property type="entry name" value="TrkA_N"/>
    <property type="match status" value="1"/>
</dbReference>
<name>A0A510JE47_9FUSO</name>
<dbReference type="GO" id="GO:0006813">
    <property type="term" value="P:potassium ion transport"/>
    <property type="evidence" value="ECO:0007669"/>
    <property type="project" value="InterPro"/>
</dbReference>